<organism evidence="1 2">
    <name type="scientific">Streptomyces yanii</name>
    <dbReference type="NCBI Taxonomy" id="78510"/>
    <lineage>
        <taxon>Bacteria</taxon>
        <taxon>Bacillati</taxon>
        <taxon>Actinomycetota</taxon>
        <taxon>Actinomycetes</taxon>
        <taxon>Kitasatosporales</taxon>
        <taxon>Streptomycetaceae</taxon>
        <taxon>Streptomyces</taxon>
    </lineage>
</organism>
<evidence type="ECO:0000313" key="2">
    <source>
        <dbReference type="Proteomes" id="UP001589710"/>
    </source>
</evidence>
<accession>A0ABV5RCJ6</accession>
<dbReference type="RefSeq" id="WP_345515468.1">
    <property type="nucleotide sequence ID" value="NZ_BAAAXD010000031.1"/>
</dbReference>
<comment type="caution">
    <text evidence="1">The sequence shown here is derived from an EMBL/GenBank/DDBJ whole genome shotgun (WGS) entry which is preliminary data.</text>
</comment>
<reference evidence="1 2" key="1">
    <citation type="submission" date="2024-09" db="EMBL/GenBank/DDBJ databases">
        <authorList>
            <person name="Sun Q."/>
            <person name="Mori K."/>
        </authorList>
    </citation>
    <scope>NUCLEOTIDE SEQUENCE [LARGE SCALE GENOMIC DNA]</scope>
    <source>
        <strain evidence="1 2">JCM 3331</strain>
    </source>
</reference>
<evidence type="ECO:0008006" key="3">
    <source>
        <dbReference type="Google" id="ProtNLM"/>
    </source>
</evidence>
<evidence type="ECO:0000313" key="1">
    <source>
        <dbReference type="EMBL" id="MFB9575575.1"/>
    </source>
</evidence>
<keyword evidence="2" id="KW-1185">Reference proteome</keyword>
<name>A0ABV5RCJ6_9ACTN</name>
<sequence length="264" mass="30005">MTLDRSSELLSQRRRHEALQDLPNWRTVAYLRDLLTDSGILPRIDRRLLLFERWLAERLASTEDLEHARLLQHFAHGHQLRKLRAKAREGPLGASTTQECRQQITQAAAFLQWPVERGVPLGAATQTDLDAWHAEKYATRRPAQPFLRWCMDTRRIPRLSISNRPTTNPHPLGQHRRLATLRRVLTDGSSDPRVRIAACLVLLFAQPVSRIVRLATDDVLRDDPHVLLRLGDPPSPVPEPVATLLLDYITALPGRTAAVNAESR</sequence>
<dbReference type="EMBL" id="JBHMCG010000112">
    <property type="protein sequence ID" value="MFB9575575.1"/>
    <property type="molecule type" value="Genomic_DNA"/>
</dbReference>
<protein>
    <recommendedName>
        <fullName evidence="3">Integrase</fullName>
    </recommendedName>
</protein>
<gene>
    <name evidence="1" type="ORF">ACFFTL_25680</name>
</gene>
<proteinExistence type="predicted"/>
<dbReference type="Proteomes" id="UP001589710">
    <property type="component" value="Unassembled WGS sequence"/>
</dbReference>